<dbReference type="EMBL" id="KN833038">
    <property type="protein sequence ID" value="KIM76106.1"/>
    <property type="molecule type" value="Genomic_DNA"/>
</dbReference>
<accession>A0A0C3F8U4</accession>
<dbReference type="SUPFAM" id="SSF56112">
    <property type="entry name" value="Protein kinase-like (PK-like)"/>
    <property type="match status" value="1"/>
</dbReference>
<evidence type="ECO:0000313" key="3">
    <source>
        <dbReference type="EMBL" id="KIM76106.1"/>
    </source>
</evidence>
<dbReference type="Gene3D" id="1.10.510.10">
    <property type="entry name" value="Transferase(Phosphotransferase) domain 1"/>
    <property type="match status" value="1"/>
</dbReference>
<dbReference type="Proteomes" id="UP000054166">
    <property type="component" value="Unassembled WGS sequence"/>
</dbReference>
<feature type="region of interest" description="Disordered" evidence="1">
    <location>
        <begin position="1"/>
        <end position="40"/>
    </location>
</feature>
<dbReference type="OrthoDB" id="2104739at2759"/>
<dbReference type="HOGENOM" id="CLU_641097_0_0_1"/>
<keyword evidence="4" id="KW-1185">Reference proteome</keyword>
<organism evidence="3 4">
    <name type="scientific">Piloderma croceum (strain F 1598)</name>
    <dbReference type="NCBI Taxonomy" id="765440"/>
    <lineage>
        <taxon>Eukaryota</taxon>
        <taxon>Fungi</taxon>
        <taxon>Dikarya</taxon>
        <taxon>Basidiomycota</taxon>
        <taxon>Agaricomycotina</taxon>
        <taxon>Agaricomycetes</taxon>
        <taxon>Agaricomycetidae</taxon>
        <taxon>Atheliales</taxon>
        <taxon>Atheliaceae</taxon>
        <taxon>Piloderma</taxon>
    </lineage>
</organism>
<reference evidence="4" key="2">
    <citation type="submission" date="2015-01" db="EMBL/GenBank/DDBJ databases">
        <title>Evolutionary Origins and Diversification of the Mycorrhizal Mutualists.</title>
        <authorList>
            <consortium name="DOE Joint Genome Institute"/>
            <consortium name="Mycorrhizal Genomics Consortium"/>
            <person name="Kohler A."/>
            <person name="Kuo A."/>
            <person name="Nagy L.G."/>
            <person name="Floudas D."/>
            <person name="Copeland A."/>
            <person name="Barry K.W."/>
            <person name="Cichocki N."/>
            <person name="Veneault-Fourrey C."/>
            <person name="LaButti K."/>
            <person name="Lindquist E.A."/>
            <person name="Lipzen A."/>
            <person name="Lundell T."/>
            <person name="Morin E."/>
            <person name="Murat C."/>
            <person name="Riley R."/>
            <person name="Ohm R."/>
            <person name="Sun H."/>
            <person name="Tunlid A."/>
            <person name="Henrissat B."/>
            <person name="Grigoriev I.V."/>
            <person name="Hibbett D.S."/>
            <person name="Martin F."/>
        </authorList>
    </citation>
    <scope>NUCLEOTIDE SEQUENCE [LARGE SCALE GENOMIC DNA]</scope>
    <source>
        <strain evidence="4">F 1598</strain>
    </source>
</reference>
<dbReference type="InParanoid" id="A0A0C3F8U4"/>
<evidence type="ECO:0000313" key="4">
    <source>
        <dbReference type="Proteomes" id="UP000054166"/>
    </source>
</evidence>
<feature type="domain" description="HNH nuclease" evidence="2">
    <location>
        <begin position="286"/>
        <end position="313"/>
    </location>
</feature>
<gene>
    <name evidence="3" type="ORF">PILCRDRAFT_13013</name>
</gene>
<dbReference type="STRING" id="765440.A0A0C3F8U4"/>
<sequence>MPHPTRLTLNVSVPKPETSTSYTTSTKDMSPPNNTPPNTILSNKMKNKGANPPPIINPTSPVIPIINKYHETHPHTLIADQYLLLEKIASGSGGIVIRAEDQLRHSKVAVKMIHIPEDETGDSRHKERILKMIAKTPGIHPHFNEDVYLAMQNAEERARDIIDNLSLNAAKVLNAMMANARGTGGERSERYTAYAICACLEIHEQVNLARTWFMYLLWPSTAGSHQPVDRISEQATPTIDDTLGSLVIANSERRSGFRNDAQTAAATWNIIRHYSGMPEETILSMKRLIDDPSNGVMLHADVHSVFDKLKVYFERNPERENEYTLKEVAGRAWVHPRSLANKTITFRNHATPYQNLPLPNPDFIALHAGLSMILHMSGAAEVFDQIFDRYDRASGGSAGLLKSNGDCVHQLSSMMSALHMVGGAPLIS</sequence>
<evidence type="ECO:0000259" key="2">
    <source>
        <dbReference type="Pfam" id="PF13391"/>
    </source>
</evidence>
<protein>
    <recommendedName>
        <fullName evidence="2">HNH nuclease domain-containing protein</fullName>
    </recommendedName>
</protein>
<dbReference type="AlphaFoldDB" id="A0A0C3F8U4"/>
<dbReference type="InterPro" id="IPR003615">
    <property type="entry name" value="HNH_nuc"/>
</dbReference>
<reference evidence="3 4" key="1">
    <citation type="submission" date="2014-04" db="EMBL/GenBank/DDBJ databases">
        <authorList>
            <consortium name="DOE Joint Genome Institute"/>
            <person name="Kuo A."/>
            <person name="Tarkka M."/>
            <person name="Buscot F."/>
            <person name="Kohler A."/>
            <person name="Nagy L.G."/>
            <person name="Floudas D."/>
            <person name="Copeland A."/>
            <person name="Barry K.W."/>
            <person name="Cichocki N."/>
            <person name="Veneault-Fourrey C."/>
            <person name="LaButti K."/>
            <person name="Lindquist E.A."/>
            <person name="Lipzen A."/>
            <person name="Lundell T."/>
            <person name="Morin E."/>
            <person name="Murat C."/>
            <person name="Sun H."/>
            <person name="Tunlid A."/>
            <person name="Henrissat B."/>
            <person name="Grigoriev I.V."/>
            <person name="Hibbett D.S."/>
            <person name="Martin F."/>
            <person name="Nordberg H.P."/>
            <person name="Cantor M.N."/>
            <person name="Hua S.X."/>
        </authorList>
    </citation>
    <scope>NUCLEOTIDE SEQUENCE [LARGE SCALE GENOMIC DNA]</scope>
    <source>
        <strain evidence="3 4">F 1598</strain>
    </source>
</reference>
<dbReference type="Pfam" id="PF13391">
    <property type="entry name" value="HNH_2"/>
    <property type="match status" value="1"/>
</dbReference>
<evidence type="ECO:0000256" key="1">
    <source>
        <dbReference type="SAM" id="MobiDB-lite"/>
    </source>
</evidence>
<feature type="compositionally biased region" description="Polar residues" evidence="1">
    <location>
        <begin position="7"/>
        <end position="40"/>
    </location>
</feature>
<dbReference type="InterPro" id="IPR011009">
    <property type="entry name" value="Kinase-like_dom_sf"/>
</dbReference>
<proteinExistence type="predicted"/>
<name>A0A0C3F8U4_PILCF</name>